<feature type="transmembrane region" description="Helical" evidence="1">
    <location>
        <begin position="6"/>
        <end position="27"/>
    </location>
</feature>
<name>A0A9N9C949_9GLOM</name>
<dbReference type="Proteomes" id="UP000789342">
    <property type="component" value="Unassembled WGS sequence"/>
</dbReference>
<dbReference type="OrthoDB" id="2408558at2759"/>
<dbReference type="AlphaFoldDB" id="A0A9N9C949"/>
<evidence type="ECO:0000256" key="1">
    <source>
        <dbReference type="SAM" id="Phobius"/>
    </source>
</evidence>
<proteinExistence type="predicted"/>
<feature type="transmembrane region" description="Helical" evidence="1">
    <location>
        <begin position="429"/>
        <end position="449"/>
    </location>
</feature>
<feature type="transmembrane region" description="Helical" evidence="1">
    <location>
        <begin position="58"/>
        <end position="78"/>
    </location>
</feature>
<gene>
    <name evidence="2" type="ORF">AMORRO_LOCUS7334</name>
</gene>
<evidence type="ECO:0000313" key="2">
    <source>
        <dbReference type="EMBL" id="CAG8590744.1"/>
    </source>
</evidence>
<keyword evidence="1" id="KW-1133">Transmembrane helix</keyword>
<evidence type="ECO:0000313" key="3">
    <source>
        <dbReference type="Proteomes" id="UP000789342"/>
    </source>
</evidence>
<organism evidence="2 3">
    <name type="scientific">Acaulospora morrowiae</name>
    <dbReference type="NCBI Taxonomy" id="94023"/>
    <lineage>
        <taxon>Eukaryota</taxon>
        <taxon>Fungi</taxon>
        <taxon>Fungi incertae sedis</taxon>
        <taxon>Mucoromycota</taxon>
        <taxon>Glomeromycotina</taxon>
        <taxon>Glomeromycetes</taxon>
        <taxon>Diversisporales</taxon>
        <taxon>Acaulosporaceae</taxon>
        <taxon>Acaulospora</taxon>
    </lineage>
</organism>
<comment type="caution">
    <text evidence="2">The sequence shown here is derived from an EMBL/GenBank/DDBJ whole genome shotgun (WGS) entry which is preliminary data.</text>
</comment>
<feature type="transmembrane region" description="Helical" evidence="1">
    <location>
        <begin position="84"/>
        <end position="107"/>
    </location>
</feature>
<keyword evidence="1" id="KW-0472">Membrane</keyword>
<feature type="transmembrane region" description="Helical" evidence="1">
    <location>
        <begin position="398"/>
        <end position="423"/>
    </location>
</feature>
<accession>A0A9N9C949</accession>
<dbReference type="EMBL" id="CAJVPV010005432">
    <property type="protein sequence ID" value="CAG8590744.1"/>
    <property type="molecule type" value="Genomic_DNA"/>
</dbReference>
<feature type="transmembrane region" description="Helical" evidence="1">
    <location>
        <begin position="277"/>
        <end position="296"/>
    </location>
</feature>
<keyword evidence="3" id="KW-1185">Reference proteome</keyword>
<reference evidence="2" key="1">
    <citation type="submission" date="2021-06" db="EMBL/GenBank/DDBJ databases">
        <authorList>
            <person name="Kallberg Y."/>
            <person name="Tangrot J."/>
            <person name="Rosling A."/>
        </authorList>
    </citation>
    <scope>NUCLEOTIDE SEQUENCE</scope>
    <source>
        <strain evidence="2">CL551</strain>
    </source>
</reference>
<feature type="transmembrane region" description="Helical" evidence="1">
    <location>
        <begin position="359"/>
        <end position="377"/>
    </location>
</feature>
<keyword evidence="1" id="KW-0812">Transmembrane</keyword>
<protein>
    <submittedName>
        <fullName evidence="2">1179_t:CDS:1</fullName>
    </submittedName>
</protein>
<sequence length="569" mass="66899">MFDKISLFHLYAIIALLLSIAYVYVAIKDYPRWRRNRKTFFTNTIDKKPQEIRPETSPLLFIPFIPFAVVYFTLRLTWDAFRLFVFHSLEGSASGAIMLVRFLIQFIKKLPDMYVAIKTFWNKYIHQRLLRTLSLCLEWTYIYFWPVVKNSAIIGWSAAVEGKKIMIHSWHRSLELSVIGWNEFLYPSLEFLSWVFVTFIIEPGKWIFSRTLYLSRIAWYCTCLLARDLAEDARDLWIMGYKVFAALWKNILNPAIHMALEFYEKGKKHIPIIGRFLYSRFILATINDFANILYGICSDPAFHFVAEYVYSVVSAGTLQKLILSHLKIVTPIFVRHVKRCSFEIVEGAIVAFRDTVETLVLINNVIILPAISTFIIVKNFSNKMYRHVKEHLVNLFNFMWKVFIPLLKPVISILSFIYTTFILKAFLAFLRFSKWAISLTTTALSYAWIRSQEMMFVMYKCSKSIYLRILPYFKVITSVINDRMIILMNALWSYFSKVTTFILETFWVQTQAFRSFCAEAYVKYEPVIVDLKQRVVEAADSTVVSVGQMMMEWTKRERELRKGFSSQDG</sequence>